<protein>
    <recommendedName>
        <fullName evidence="4">DUF3710 domain-containing protein</fullName>
    </recommendedName>
</protein>
<keyword evidence="3" id="KW-1185">Reference proteome</keyword>
<feature type="region of interest" description="Disordered" evidence="1">
    <location>
        <begin position="200"/>
        <end position="243"/>
    </location>
</feature>
<evidence type="ECO:0000256" key="1">
    <source>
        <dbReference type="SAM" id="MobiDB-lite"/>
    </source>
</evidence>
<reference evidence="3" key="1">
    <citation type="submission" date="2015-04" db="EMBL/GenBank/DDBJ databases">
        <title>Physiological reanalysis, assessment of diazotrophy, and genome sequences of multiple isolates of Streptomyces thermoautotrophicus.</title>
        <authorList>
            <person name="MacKellar D.C."/>
            <person name="Lieber L."/>
            <person name="Norman J."/>
            <person name="Bolger A."/>
            <person name="Tobin C."/>
            <person name="Murray J.W."/>
            <person name="Chang R."/>
            <person name="Ford T."/>
            <person name="Nguyen P.Q."/>
            <person name="Woodward J."/>
            <person name="Permingeat H."/>
            <person name="Joshi N.S."/>
            <person name="Silver P.A."/>
            <person name="Usadel B."/>
            <person name="Rutherford A.W."/>
            <person name="Friesen M."/>
            <person name="Prell J."/>
        </authorList>
    </citation>
    <scope>NUCLEOTIDE SEQUENCE [LARGE SCALE GENOMIC DNA]</scope>
    <source>
        <strain evidence="3">H1</strain>
    </source>
</reference>
<evidence type="ECO:0000313" key="2">
    <source>
        <dbReference type="EMBL" id="KWX01562.1"/>
    </source>
</evidence>
<dbReference type="STRING" id="1469144.LI90_2594"/>
<evidence type="ECO:0000313" key="3">
    <source>
        <dbReference type="Proteomes" id="UP000070188"/>
    </source>
</evidence>
<dbReference type="Pfam" id="PF12502">
    <property type="entry name" value="DUF3710"/>
    <property type="match status" value="1"/>
</dbReference>
<dbReference type="AlphaFoldDB" id="A0A132MW17"/>
<dbReference type="PATRIC" id="fig|1469144.10.peg.2806"/>
<dbReference type="Proteomes" id="UP000070188">
    <property type="component" value="Unassembled WGS sequence"/>
</dbReference>
<feature type="compositionally biased region" description="Basic and acidic residues" evidence="1">
    <location>
        <begin position="30"/>
        <end position="41"/>
    </location>
</feature>
<evidence type="ECO:0008006" key="4">
    <source>
        <dbReference type="Google" id="ProtNLM"/>
    </source>
</evidence>
<sequence>MIFRRRRRQDEADEPMEALPATDEETAEAGEDRGLRPRPEGPWDIAEVENPEEGRVDLGGILVPVVEGMELRVEVANDQIVAATAIHGQSALQLQPFAAPRSEGIWDEVRHEIAAGVTQQGGIVDEVEGPLGPELRAHVPLQLPDGTYGTQLVRFVGCDGPRWFLRGVFSGQAAVQPETAGVLEAVFRGVVVVRGKEPMAPRDPIPLRLPPNAMSAGPQDEDERFDRDDLNPFERGPEITEVR</sequence>
<feature type="region of interest" description="Disordered" evidence="1">
    <location>
        <begin position="1"/>
        <end position="43"/>
    </location>
</feature>
<comment type="caution">
    <text evidence="2">The sequence shown here is derived from an EMBL/GenBank/DDBJ whole genome shotgun (WGS) entry which is preliminary data.</text>
</comment>
<dbReference type="InterPro" id="IPR022183">
    <property type="entry name" value="DUF3710"/>
</dbReference>
<proteinExistence type="predicted"/>
<name>A0A132MW17_9ACTN</name>
<feature type="compositionally biased region" description="Basic and acidic residues" evidence="1">
    <location>
        <begin position="224"/>
        <end position="243"/>
    </location>
</feature>
<feature type="compositionally biased region" description="Acidic residues" evidence="1">
    <location>
        <begin position="11"/>
        <end position="29"/>
    </location>
</feature>
<accession>A0A132MW17</accession>
<dbReference type="EMBL" id="LAXD01000001">
    <property type="protein sequence ID" value="KWX01562.1"/>
    <property type="molecule type" value="Genomic_DNA"/>
</dbReference>
<organism evidence="2 3">
    <name type="scientific">Carbonactinospora thermoautotrophica</name>
    <dbReference type="NCBI Taxonomy" id="1469144"/>
    <lineage>
        <taxon>Bacteria</taxon>
        <taxon>Bacillati</taxon>
        <taxon>Actinomycetota</taxon>
        <taxon>Actinomycetes</taxon>
        <taxon>Kitasatosporales</taxon>
        <taxon>Carbonactinosporaceae</taxon>
        <taxon>Carbonactinospora</taxon>
    </lineage>
</organism>
<gene>
    <name evidence="2" type="ORF">LI90_2594</name>
</gene>